<dbReference type="Proteomes" id="UP000005940">
    <property type="component" value="Chromosome"/>
</dbReference>
<protein>
    <submittedName>
        <fullName evidence="3">Uncharacterized protein</fullName>
    </submittedName>
</protein>
<sequence length="511" mass="52455">MLAFGALLLLPAPAQAAVPAAPLAAPGPAPAAAPALPPGLAPAKELTTELATELANELSKYYVVKSPEENGGRVDDLAGIAGRTLGDPDRFQEILVLNTGRALPDGQLFLGAEQVVPGFALRLPADAEGQDVQFGALPGENGAPAGTGAPPGTGTAPAVTRSTSAANSANPFASIGDRVPLPLLVGGVAGVAALTVGIIARRALARALRAAGRGLRRTGRMLRPRLPRPLALALRRRRRTALARRLAADSRTPVVVRGALDELARDTAPPQVHTVRVEDNGLLVAVSGADRAPLPWTEVTPYSWRRDGLPEALGRPKAGGDAVSGPALPHLARVGVDEHGAQIMVGLGGIRGALSVRGDLRVARDTVAALAHGLLELPWQNTVVVAVDPGADTLPGLHGLVRIRSLAEVRDRAPEAVFEAAEGLGLGLVRAPGGRGAVAGFLLVLRPPDADEARALAELASPRGGWTALVAGDVPGAHWRWYAEPEGTVDLGVLGLRVTVPAPQPTAADRI</sequence>
<evidence type="ECO:0000256" key="2">
    <source>
        <dbReference type="SAM" id="SignalP"/>
    </source>
</evidence>
<proteinExistence type="predicted"/>
<dbReference type="AlphaFoldDB" id="A0A7G3UCJ5"/>
<feature type="compositionally biased region" description="Low complexity" evidence="1">
    <location>
        <begin position="142"/>
        <end position="158"/>
    </location>
</feature>
<reference evidence="3 4" key="1">
    <citation type="journal article" date="2012" name="J. Bacteriol.">
        <title>Draft genome of Streptomyces tsukubaensis NRRL 18488, the producer of the clinically important immunosuppressant tacrolimus (FK506).</title>
        <authorList>
            <person name="Barreiro C."/>
            <person name="Prieto C."/>
            <person name="Sola-Landa A."/>
            <person name="Solera E."/>
            <person name="Martinez-Castro M."/>
            <person name="Perez-Redondo R."/>
            <person name="Garcia-Estrada C."/>
            <person name="Aparicio J.F."/>
            <person name="Fernandez-Martinez L.T."/>
            <person name="Santos-Aberturas J."/>
            <person name="Salehi-Najafabadi Z."/>
            <person name="Rodriguez-Garcia A."/>
            <person name="Tauch A."/>
            <person name="Martin J.F."/>
        </authorList>
    </citation>
    <scope>NUCLEOTIDE SEQUENCE [LARGE SCALE GENOMIC DNA]</scope>
    <source>
        <strain evidence="4">DSM 42081 / NBRC 108919 / NRRL 18488 / 9993</strain>
    </source>
</reference>
<evidence type="ECO:0000313" key="3">
    <source>
        <dbReference type="EMBL" id="QKM67075.1"/>
    </source>
</evidence>
<evidence type="ECO:0000256" key="1">
    <source>
        <dbReference type="SAM" id="MobiDB-lite"/>
    </source>
</evidence>
<name>A0A7G3UCJ5_STRT9</name>
<feature type="signal peptide" evidence="2">
    <location>
        <begin position="1"/>
        <end position="16"/>
    </location>
</feature>
<dbReference type="EMBL" id="CP029159">
    <property type="protein sequence ID" value="QKM67075.1"/>
    <property type="molecule type" value="Genomic_DNA"/>
</dbReference>
<feature type="region of interest" description="Disordered" evidence="1">
    <location>
        <begin position="135"/>
        <end position="163"/>
    </location>
</feature>
<accession>A0A7G3UCJ5</accession>
<evidence type="ECO:0000313" key="4">
    <source>
        <dbReference type="Proteomes" id="UP000005940"/>
    </source>
</evidence>
<gene>
    <name evidence="3" type="ORF">STSU_007730</name>
</gene>
<keyword evidence="4" id="KW-1185">Reference proteome</keyword>
<feature type="chain" id="PRO_5028878987" evidence="2">
    <location>
        <begin position="17"/>
        <end position="511"/>
    </location>
</feature>
<organism evidence="3 4">
    <name type="scientific">Streptomyces tsukubensis (strain DSM 42081 / NBRC 108919 / NRRL 18488 / 9993)</name>
    <dbReference type="NCBI Taxonomy" id="1114943"/>
    <lineage>
        <taxon>Bacteria</taxon>
        <taxon>Bacillati</taxon>
        <taxon>Actinomycetota</taxon>
        <taxon>Actinomycetes</taxon>
        <taxon>Kitasatosporales</taxon>
        <taxon>Streptomycetaceae</taxon>
        <taxon>Streptomyces</taxon>
    </lineage>
</organism>
<keyword evidence="2" id="KW-0732">Signal</keyword>